<dbReference type="PROSITE" id="PS50983">
    <property type="entry name" value="FE_B12_PBP"/>
    <property type="match status" value="1"/>
</dbReference>
<name>A0ABW4M7G1_9HYPH</name>
<comment type="caution">
    <text evidence="8">The sequence shown here is derived from an EMBL/GenBank/DDBJ whole genome shotgun (WGS) entry which is preliminary data.</text>
</comment>
<gene>
    <name evidence="8" type="ORF">ACFSE1_18145</name>
</gene>
<evidence type="ECO:0000256" key="3">
    <source>
        <dbReference type="ARBA" id="ARBA00022448"/>
    </source>
</evidence>
<sequence>MLNRRFFITGSLAALLPPMPVLAKDATRIAAVDWAAAESLLALGVTPLAVADTGYYNQRMPQLLPAATHDIGPFWEVNLELLDRLRPGLIFIGAASLFMTPRLNEIAPVEVVEDMRGENAYGRAAAILRQCGRAAGLPSSHVEAVLSNIEQRMQSLAASVQRVRPVCILLPDQSGSRAMVYGNGSMPGSVVTRLGLRNAWQGPTNANGFIQVGLDQLMALDDAVFMQIEIPSLAPQTNWALSDSQLWHRLPAVREGRVVRMQQFYPFGGCLSTLHLAEALARALQDPFGAGTP</sequence>
<evidence type="ECO:0000256" key="4">
    <source>
        <dbReference type="ARBA" id="ARBA00022496"/>
    </source>
</evidence>
<keyword evidence="9" id="KW-1185">Reference proteome</keyword>
<feature type="signal peptide" evidence="6">
    <location>
        <begin position="1"/>
        <end position="23"/>
    </location>
</feature>
<keyword evidence="5 6" id="KW-0732">Signal</keyword>
<accession>A0ABW4M7G1</accession>
<dbReference type="Gene3D" id="3.40.50.1980">
    <property type="entry name" value="Nitrogenase molybdenum iron protein domain"/>
    <property type="match status" value="2"/>
</dbReference>
<dbReference type="InterPro" id="IPR051313">
    <property type="entry name" value="Bact_iron-sidero_bind"/>
</dbReference>
<evidence type="ECO:0000256" key="5">
    <source>
        <dbReference type="ARBA" id="ARBA00022729"/>
    </source>
</evidence>
<keyword evidence="4" id="KW-0406">Ion transport</keyword>
<evidence type="ECO:0000259" key="7">
    <source>
        <dbReference type="PROSITE" id="PS50983"/>
    </source>
</evidence>
<dbReference type="InterPro" id="IPR002491">
    <property type="entry name" value="ABC_transptr_periplasmic_BD"/>
</dbReference>
<keyword evidence="4" id="KW-0410">Iron transport</keyword>
<dbReference type="PRINTS" id="PR01715">
    <property type="entry name" value="FERRIBNDNGPP"/>
</dbReference>
<comment type="similarity">
    <text evidence="2">Belongs to the bacterial solute-binding protein 8 family.</text>
</comment>
<dbReference type="Pfam" id="PF01497">
    <property type="entry name" value="Peripla_BP_2"/>
    <property type="match status" value="1"/>
</dbReference>
<comment type="subcellular location">
    <subcellularLocation>
        <location evidence="1">Cell envelope</location>
    </subcellularLocation>
</comment>
<evidence type="ECO:0000313" key="9">
    <source>
        <dbReference type="Proteomes" id="UP001597322"/>
    </source>
</evidence>
<dbReference type="SUPFAM" id="SSF53807">
    <property type="entry name" value="Helical backbone' metal receptor"/>
    <property type="match status" value="1"/>
</dbReference>
<evidence type="ECO:0000313" key="8">
    <source>
        <dbReference type="EMBL" id="MFD1747395.1"/>
    </source>
</evidence>
<dbReference type="EMBL" id="JBHUEQ010000036">
    <property type="protein sequence ID" value="MFD1747395.1"/>
    <property type="molecule type" value="Genomic_DNA"/>
</dbReference>
<reference evidence="9" key="1">
    <citation type="journal article" date="2019" name="Int. J. Syst. Evol. Microbiol.">
        <title>The Global Catalogue of Microorganisms (GCM) 10K type strain sequencing project: providing services to taxonomists for standard genome sequencing and annotation.</title>
        <authorList>
            <consortium name="The Broad Institute Genomics Platform"/>
            <consortium name="The Broad Institute Genome Sequencing Center for Infectious Disease"/>
            <person name="Wu L."/>
            <person name="Ma J."/>
        </authorList>
    </citation>
    <scope>NUCLEOTIDE SEQUENCE [LARGE SCALE GENOMIC DNA]</scope>
    <source>
        <strain evidence="9">CG52</strain>
    </source>
</reference>
<keyword evidence="3" id="KW-0813">Transport</keyword>
<evidence type="ECO:0000256" key="2">
    <source>
        <dbReference type="ARBA" id="ARBA00008814"/>
    </source>
</evidence>
<evidence type="ECO:0000256" key="6">
    <source>
        <dbReference type="SAM" id="SignalP"/>
    </source>
</evidence>
<keyword evidence="4" id="KW-0408">Iron</keyword>
<dbReference type="PANTHER" id="PTHR30532:SF1">
    <property type="entry name" value="IRON(3+)-HYDROXAMATE-BINDING PROTEIN FHUD"/>
    <property type="match status" value="1"/>
</dbReference>
<feature type="domain" description="Fe/B12 periplasmic-binding" evidence="7">
    <location>
        <begin position="28"/>
        <end position="288"/>
    </location>
</feature>
<dbReference type="PANTHER" id="PTHR30532">
    <property type="entry name" value="IRON III DICITRATE-BINDING PERIPLASMIC PROTEIN"/>
    <property type="match status" value="1"/>
</dbReference>
<dbReference type="RefSeq" id="WP_377404609.1">
    <property type="nucleotide sequence ID" value="NZ_JBHUEQ010000036.1"/>
</dbReference>
<dbReference type="Proteomes" id="UP001597322">
    <property type="component" value="Unassembled WGS sequence"/>
</dbReference>
<protein>
    <submittedName>
        <fullName evidence="8">ABC transporter substrate-binding protein</fullName>
    </submittedName>
</protein>
<feature type="chain" id="PRO_5046754666" evidence="6">
    <location>
        <begin position="24"/>
        <end position="293"/>
    </location>
</feature>
<evidence type="ECO:0000256" key="1">
    <source>
        <dbReference type="ARBA" id="ARBA00004196"/>
    </source>
</evidence>
<proteinExistence type="inferred from homology"/>
<organism evidence="8 9">
    <name type="scientific">Rhizobium helianthi</name>
    <dbReference type="NCBI Taxonomy" id="1132695"/>
    <lineage>
        <taxon>Bacteria</taxon>
        <taxon>Pseudomonadati</taxon>
        <taxon>Pseudomonadota</taxon>
        <taxon>Alphaproteobacteria</taxon>
        <taxon>Hyphomicrobiales</taxon>
        <taxon>Rhizobiaceae</taxon>
        <taxon>Rhizobium/Agrobacterium group</taxon>
        <taxon>Rhizobium</taxon>
    </lineage>
</organism>